<dbReference type="EMBL" id="JH000356">
    <property type="protein sequence ID" value="EGV92240.1"/>
    <property type="molecule type" value="Genomic_DNA"/>
</dbReference>
<protein>
    <submittedName>
        <fullName evidence="2">Uncharacterized protein</fullName>
    </submittedName>
</protein>
<feature type="chain" id="PRO_5003444106" evidence="1">
    <location>
        <begin position="21"/>
        <end position="99"/>
    </location>
</feature>
<dbReference type="InParanoid" id="G3HGM0"/>
<evidence type="ECO:0000313" key="3">
    <source>
        <dbReference type="Proteomes" id="UP000001075"/>
    </source>
</evidence>
<dbReference type="AlphaFoldDB" id="G3HGM0"/>
<keyword evidence="1" id="KW-0732">Signal</keyword>
<feature type="signal peptide" evidence="1">
    <location>
        <begin position="1"/>
        <end position="20"/>
    </location>
</feature>
<gene>
    <name evidence="2" type="ORF">I79_009758</name>
</gene>
<organism evidence="2 3">
    <name type="scientific">Cricetulus griseus</name>
    <name type="common">Chinese hamster</name>
    <name type="synonym">Cricetulus barabensis griseus</name>
    <dbReference type="NCBI Taxonomy" id="10029"/>
    <lineage>
        <taxon>Eukaryota</taxon>
        <taxon>Metazoa</taxon>
        <taxon>Chordata</taxon>
        <taxon>Craniata</taxon>
        <taxon>Vertebrata</taxon>
        <taxon>Euteleostomi</taxon>
        <taxon>Mammalia</taxon>
        <taxon>Eutheria</taxon>
        <taxon>Euarchontoglires</taxon>
        <taxon>Glires</taxon>
        <taxon>Rodentia</taxon>
        <taxon>Myomorpha</taxon>
        <taxon>Muroidea</taxon>
        <taxon>Cricetidae</taxon>
        <taxon>Cricetinae</taxon>
        <taxon>Cricetulus</taxon>
    </lineage>
</organism>
<evidence type="ECO:0000313" key="2">
    <source>
        <dbReference type="EMBL" id="EGV92240.1"/>
    </source>
</evidence>
<proteinExistence type="predicted"/>
<name>G3HGM0_CRIGR</name>
<accession>G3HGM0</accession>
<reference evidence="3" key="1">
    <citation type="journal article" date="2011" name="Nat. Biotechnol.">
        <title>The genomic sequence of the Chinese hamster ovary (CHO)-K1 cell line.</title>
        <authorList>
            <person name="Xu X."/>
            <person name="Nagarajan H."/>
            <person name="Lewis N.E."/>
            <person name="Pan S."/>
            <person name="Cai Z."/>
            <person name="Liu X."/>
            <person name="Chen W."/>
            <person name="Xie M."/>
            <person name="Wang W."/>
            <person name="Hammond S."/>
            <person name="Andersen M.R."/>
            <person name="Neff N."/>
            <person name="Passarelli B."/>
            <person name="Koh W."/>
            <person name="Fan H.C."/>
            <person name="Wang J."/>
            <person name="Gui Y."/>
            <person name="Lee K.H."/>
            <person name="Betenbaugh M.J."/>
            <person name="Quake S.R."/>
            <person name="Famili I."/>
            <person name="Palsson B.O."/>
            <person name="Wang J."/>
        </authorList>
    </citation>
    <scope>NUCLEOTIDE SEQUENCE [LARGE SCALE GENOMIC DNA]</scope>
    <source>
        <strain evidence="3">CHO K1 cell line</strain>
    </source>
</reference>
<dbReference type="Proteomes" id="UP000001075">
    <property type="component" value="Unassembled WGS sequence"/>
</dbReference>
<evidence type="ECO:0000256" key="1">
    <source>
        <dbReference type="SAM" id="SignalP"/>
    </source>
</evidence>
<sequence length="99" mass="11230">MAKMVATISHFFVCLPTCWLQPERFLYAYPMGEANGKASKKLLSECLWELPGSWPQRGQSCPETEKDPTVQTEKAKKHCFWSEIPNLTLGKFKGHLTGL</sequence>